<dbReference type="NCBIfam" id="NF033153">
    <property type="entry name" value="phage_ICD_like"/>
    <property type="match status" value="1"/>
</dbReference>
<evidence type="ECO:0000313" key="1">
    <source>
        <dbReference type="EMBL" id="KNE87370.1"/>
    </source>
</evidence>
<organism evidence="1 2">
    <name type="scientific">Puccinia striiformis f. sp. tritici PST-78</name>
    <dbReference type="NCBI Taxonomy" id="1165861"/>
    <lineage>
        <taxon>Eukaryota</taxon>
        <taxon>Fungi</taxon>
        <taxon>Dikarya</taxon>
        <taxon>Basidiomycota</taxon>
        <taxon>Pucciniomycotina</taxon>
        <taxon>Pucciniomycetes</taxon>
        <taxon>Pucciniales</taxon>
        <taxon>Pucciniaceae</taxon>
        <taxon>Puccinia</taxon>
    </lineage>
</organism>
<comment type="caution">
    <text evidence="1">The sequence shown here is derived from an EMBL/GenBank/DDBJ whole genome shotgun (WGS) entry which is preliminary data.</text>
</comment>
<evidence type="ECO:0008006" key="3">
    <source>
        <dbReference type="Google" id="ProtNLM"/>
    </source>
</evidence>
<dbReference type="AlphaFoldDB" id="A0A0L0UK80"/>
<accession>A0A0L0UK80</accession>
<dbReference type="EMBL" id="AJIL01005647">
    <property type="protein sequence ID" value="KNE87370.1"/>
    <property type="molecule type" value="Genomic_DNA"/>
</dbReference>
<protein>
    <recommendedName>
        <fullName evidence="3">Host cell division inhibitor Icd-like protein</fullName>
    </recommendedName>
</protein>
<sequence>MRFIQAASDSSPSCRWASSIAALSSGSRRNWKGWLPRRVLFCIDIIMTPNYYNLCVITCYIESNDKTTPRKCLQPLPRRLTTNDRLIIEVAMLDHTTHPQGRNSLTLNKFTWRFFALARADLDGEIYRLSVDATTEQEARRVLAPHFILSLAARLPVRGHHA</sequence>
<gene>
    <name evidence="1" type="ORF">PSTG_19245</name>
</gene>
<dbReference type="Proteomes" id="UP000054564">
    <property type="component" value="Unassembled WGS sequence"/>
</dbReference>
<reference evidence="2" key="1">
    <citation type="submission" date="2014-03" db="EMBL/GenBank/DDBJ databases">
        <title>The Genome Sequence of Puccinia striiformis f. sp. tritici PST-78.</title>
        <authorList>
            <consortium name="The Broad Institute Genome Sequencing Platform"/>
            <person name="Cuomo C."/>
            <person name="Hulbert S."/>
            <person name="Chen X."/>
            <person name="Walker B."/>
            <person name="Young S.K."/>
            <person name="Zeng Q."/>
            <person name="Gargeya S."/>
            <person name="Fitzgerald M."/>
            <person name="Haas B."/>
            <person name="Abouelleil A."/>
            <person name="Alvarado L."/>
            <person name="Arachchi H.M."/>
            <person name="Berlin A.M."/>
            <person name="Chapman S.B."/>
            <person name="Goldberg J."/>
            <person name="Griggs A."/>
            <person name="Gujja S."/>
            <person name="Hansen M."/>
            <person name="Howarth C."/>
            <person name="Imamovic A."/>
            <person name="Larimer J."/>
            <person name="McCowan C."/>
            <person name="Montmayeur A."/>
            <person name="Murphy C."/>
            <person name="Neiman D."/>
            <person name="Pearson M."/>
            <person name="Priest M."/>
            <person name="Roberts A."/>
            <person name="Saif S."/>
            <person name="Shea T."/>
            <person name="Sisk P."/>
            <person name="Sykes S."/>
            <person name="Wortman J."/>
            <person name="Nusbaum C."/>
            <person name="Birren B."/>
        </authorList>
    </citation>
    <scope>NUCLEOTIDE SEQUENCE [LARGE SCALE GENOMIC DNA]</scope>
    <source>
        <strain evidence="2">race PST-78</strain>
    </source>
</reference>
<name>A0A0L0UK80_9BASI</name>
<evidence type="ECO:0000313" key="2">
    <source>
        <dbReference type="Proteomes" id="UP000054564"/>
    </source>
</evidence>
<proteinExistence type="predicted"/>
<keyword evidence="2" id="KW-1185">Reference proteome</keyword>